<sequence>MADRTALEQTVHSLYAARDANDLEGMLACLHPAFSFRIVGSGRLGAMTQRVSDPESVRSAFRGLVDAWDLSQMKTVQLDVDGSTVYAHRVGPIRFVPSDTWFDTEILDRFSFSDGRMADLTEFVDTLLVAETVGLVAMPAIAVDYSSSTRDSISL</sequence>
<dbReference type="OrthoDB" id="8446131at2"/>
<feature type="domain" description="SnoaL-like" evidence="1">
    <location>
        <begin position="11"/>
        <end position="119"/>
    </location>
</feature>
<dbReference type="AlphaFoldDB" id="A0A0L8C6V2"/>
<gene>
    <name evidence="2" type="ORF">AC244_03995</name>
</gene>
<accession>A0A0L8C6V2</accession>
<dbReference type="RefSeq" id="WP_053247467.1">
    <property type="nucleotide sequence ID" value="NZ_LGAP01000001.1"/>
</dbReference>
<name>A0A0L8C6V2_ENSAD</name>
<evidence type="ECO:0000259" key="1">
    <source>
        <dbReference type="Pfam" id="PF12680"/>
    </source>
</evidence>
<proteinExistence type="predicted"/>
<dbReference type="Proteomes" id="UP000037425">
    <property type="component" value="Unassembled WGS sequence"/>
</dbReference>
<protein>
    <recommendedName>
        <fullName evidence="1">SnoaL-like domain-containing protein</fullName>
    </recommendedName>
</protein>
<dbReference type="EMBL" id="LGAP01000001">
    <property type="protein sequence ID" value="KOF22672.1"/>
    <property type="molecule type" value="Genomic_DNA"/>
</dbReference>
<dbReference type="Gene3D" id="3.10.450.50">
    <property type="match status" value="1"/>
</dbReference>
<dbReference type="SUPFAM" id="SSF54427">
    <property type="entry name" value="NTF2-like"/>
    <property type="match status" value="1"/>
</dbReference>
<dbReference type="InterPro" id="IPR037401">
    <property type="entry name" value="SnoaL-like"/>
</dbReference>
<evidence type="ECO:0000313" key="2">
    <source>
        <dbReference type="EMBL" id="KOF22672.1"/>
    </source>
</evidence>
<dbReference type="Pfam" id="PF12680">
    <property type="entry name" value="SnoaL_2"/>
    <property type="match status" value="1"/>
</dbReference>
<dbReference type="InterPro" id="IPR032710">
    <property type="entry name" value="NTF2-like_dom_sf"/>
</dbReference>
<evidence type="ECO:0000313" key="3">
    <source>
        <dbReference type="Proteomes" id="UP000037425"/>
    </source>
</evidence>
<comment type="caution">
    <text evidence="2">The sequence shown here is derived from an EMBL/GenBank/DDBJ whole genome shotgun (WGS) entry which is preliminary data.</text>
</comment>
<organism evidence="2 3">
    <name type="scientific">Ensifer adhaerens</name>
    <name type="common">Sinorhizobium morelense</name>
    <dbReference type="NCBI Taxonomy" id="106592"/>
    <lineage>
        <taxon>Bacteria</taxon>
        <taxon>Pseudomonadati</taxon>
        <taxon>Pseudomonadota</taxon>
        <taxon>Alphaproteobacteria</taxon>
        <taxon>Hyphomicrobiales</taxon>
        <taxon>Rhizobiaceae</taxon>
        <taxon>Sinorhizobium/Ensifer group</taxon>
        <taxon>Ensifer</taxon>
    </lineage>
</organism>
<reference evidence="3" key="1">
    <citation type="submission" date="2015-07" db="EMBL/GenBank/DDBJ databases">
        <title>Whole genome sequence of an Ensifer adhaerens strain isolated from a cave pool in the Wind Cave National Park.</title>
        <authorList>
            <person name="Eng W.W.H."/>
            <person name="Gan H.M."/>
            <person name="Barton H.A."/>
            <person name="Savka M.A."/>
        </authorList>
    </citation>
    <scope>NUCLEOTIDE SEQUENCE [LARGE SCALE GENOMIC DNA]</scope>
    <source>
        <strain evidence="3">SD006</strain>
    </source>
</reference>